<evidence type="ECO:0000256" key="2">
    <source>
        <dbReference type="ARBA" id="ARBA00022723"/>
    </source>
</evidence>
<proteinExistence type="inferred from homology"/>
<keyword evidence="2 5" id="KW-0479">Metal-binding</keyword>
<dbReference type="RefSeq" id="WP_379882611.1">
    <property type="nucleotide sequence ID" value="NZ_JBHPON010000002.1"/>
</dbReference>
<organism evidence="6 7">
    <name type="scientific">Hyphococcus aureus</name>
    <dbReference type="NCBI Taxonomy" id="2666033"/>
    <lineage>
        <taxon>Bacteria</taxon>
        <taxon>Pseudomonadati</taxon>
        <taxon>Pseudomonadota</taxon>
        <taxon>Alphaproteobacteria</taxon>
        <taxon>Parvularculales</taxon>
        <taxon>Parvularculaceae</taxon>
        <taxon>Hyphococcus</taxon>
    </lineage>
</organism>
<sequence length="485" mass="54179">MAKFPDNPGFTSVLRLVRLEGDIHDLEIEGEVPADLNGAFYRVHPDPQFAPKFDDDQFFNGDGMVSMFRFHDGHIDFRQRYAHTDRFKLEREAGRALFGAYRNPLTDDESVKGRIRGTANTNVLVHAGKLFAMKEDSPCLLMDPNTLETEGYTDFGGDLTLPTFTAHPKIDPVTGNFCGFGYATKGPLTTDVSYFEIDPAGKVVKQIDFEAPYYTMLHDFAITEDYAVFNISPYTSSWEQLERNASHFMYDPALPSYLGVLRRDGDGGDIRWFKKEPSFCGCHVMNAFQEGTKIHLDLPISQNNSLPFFPDINGKPFDPMAARTYLSRLTVDVSANSDELSDIKKIGETCGEFPRIDDRYAGRPYRHGWMVTYDFDKPYNGPAGPFAGVLNSLTHFDLETGVEQSWWAGPDSGIQEPCFIPRGPGVQEGDGYLVALVDNHITNYSDLCVFEACNLAKGPIALAKLPIRLRQGLHGNWVDAANLAA</sequence>
<accession>A0ABW1KYI6</accession>
<evidence type="ECO:0000313" key="6">
    <source>
        <dbReference type="EMBL" id="MFC6036161.1"/>
    </source>
</evidence>
<evidence type="ECO:0000256" key="4">
    <source>
        <dbReference type="ARBA" id="ARBA00023004"/>
    </source>
</evidence>
<dbReference type="PANTHER" id="PTHR10543">
    <property type="entry name" value="BETA-CAROTENE DIOXYGENASE"/>
    <property type="match status" value="1"/>
</dbReference>
<name>A0ABW1KYI6_9PROT</name>
<keyword evidence="4 5" id="KW-0408">Iron</keyword>
<comment type="cofactor">
    <cofactor evidence="5">
        <name>Fe(2+)</name>
        <dbReference type="ChEBI" id="CHEBI:29033"/>
    </cofactor>
    <text evidence="5">Binds 1 Fe(2+) ion per subunit.</text>
</comment>
<evidence type="ECO:0000313" key="7">
    <source>
        <dbReference type="Proteomes" id="UP001596116"/>
    </source>
</evidence>
<comment type="similarity">
    <text evidence="1 5">Belongs to the carotenoid oxygenase family.</text>
</comment>
<keyword evidence="3 5" id="KW-0560">Oxidoreductase</keyword>
<evidence type="ECO:0000256" key="1">
    <source>
        <dbReference type="ARBA" id="ARBA00006787"/>
    </source>
</evidence>
<keyword evidence="7" id="KW-1185">Reference proteome</keyword>
<protein>
    <recommendedName>
        <fullName evidence="5">Dioxygenase</fullName>
        <ecNumber evidence="5">1.13.11.-</ecNumber>
    </recommendedName>
</protein>
<dbReference type="EMBL" id="JBHPON010000002">
    <property type="protein sequence ID" value="MFC6036161.1"/>
    <property type="molecule type" value="Genomic_DNA"/>
</dbReference>
<dbReference type="EC" id="1.13.11.-" evidence="5"/>
<comment type="caution">
    <text evidence="6">The sequence shown here is derived from an EMBL/GenBank/DDBJ whole genome shotgun (WGS) entry which is preliminary data.</text>
</comment>
<dbReference type="Pfam" id="PF03055">
    <property type="entry name" value="RPE65"/>
    <property type="match status" value="1"/>
</dbReference>
<evidence type="ECO:0000256" key="3">
    <source>
        <dbReference type="ARBA" id="ARBA00023002"/>
    </source>
</evidence>
<gene>
    <name evidence="6" type="ORF">ACFMB1_11445</name>
</gene>
<evidence type="ECO:0000256" key="5">
    <source>
        <dbReference type="RuleBase" id="RU364048"/>
    </source>
</evidence>
<dbReference type="PANTHER" id="PTHR10543:SF89">
    <property type="entry name" value="CAROTENOID 9,10(9',10')-CLEAVAGE DIOXYGENASE 1"/>
    <property type="match status" value="1"/>
</dbReference>
<dbReference type="Proteomes" id="UP001596116">
    <property type="component" value="Unassembled WGS sequence"/>
</dbReference>
<dbReference type="InterPro" id="IPR004294">
    <property type="entry name" value="Carotenoid_Oase"/>
</dbReference>
<reference evidence="6 7" key="1">
    <citation type="submission" date="2024-09" db="EMBL/GenBank/DDBJ databases">
        <authorList>
            <person name="Zhang Z.-H."/>
        </authorList>
    </citation>
    <scope>NUCLEOTIDE SEQUENCE [LARGE SCALE GENOMIC DNA]</scope>
    <source>
        <strain evidence="6 7">HHTR114</strain>
    </source>
</reference>
<keyword evidence="5" id="KW-0223">Dioxygenase</keyword>